<feature type="domain" description="NYN" evidence="1">
    <location>
        <begin position="12"/>
        <end position="148"/>
    </location>
</feature>
<evidence type="ECO:0000313" key="2">
    <source>
        <dbReference type="EMBL" id="KAJ8599071.1"/>
    </source>
</evidence>
<comment type="caution">
    <text evidence="2">The sequence shown here is derived from an EMBL/GenBank/DDBJ whole genome shotgun (WGS) entry which is preliminary data.</text>
</comment>
<keyword evidence="3" id="KW-1185">Reference proteome</keyword>
<dbReference type="CDD" id="cd10910">
    <property type="entry name" value="PIN_limkain_b1_N_like"/>
    <property type="match status" value="1"/>
</dbReference>
<reference evidence="2" key="1">
    <citation type="submission" date="2023-01" db="EMBL/GenBank/DDBJ databases">
        <title>Metagenome sequencing of chrysophaentin producing Chrysophaeum taylorii.</title>
        <authorList>
            <person name="Davison J."/>
            <person name="Bewley C."/>
        </authorList>
    </citation>
    <scope>NUCLEOTIDE SEQUENCE</scope>
    <source>
        <strain evidence="2">NIES-1699</strain>
    </source>
</reference>
<dbReference type="Proteomes" id="UP001230188">
    <property type="component" value="Unassembled WGS sequence"/>
</dbReference>
<gene>
    <name evidence="2" type="ORF">CTAYLR_007601</name>
</gene>
<dbReference type="InterPro" id="IPR024768">
    <property type="entry name" value="Marf1"/>
</dbReference>
<dbReference type="PANTHER" id="PTHR14379">
    <property type="entry name" value="LIMKAIN B LKAP"/>
    <property type="match status" value="1"/>
</dbReference>
<sequence>MQEVQESSQEQRCAVFWDLENCPVSRGVEAAVAARNVKRTVRNYGFIESFRAYADLSRIQVEVREQLQAMGIALHDVPGRSKENADKALIVDMLVFALDHRSPATLVLISGDRDFSVTLSRLSDRGYRIVLVHPQGHLSPTLYSVADFVHSWLDIQGEKPESSVATQLADLLSRSSTRKKLVQRLRDAPPEGIEISQVGRFLSEWISANTPKGATVAVERVLEKTKGVVVVEARLGKTFVSLTNELKKPDLCREVVHQLHAWILCRDPPKVDANSLEKFFAGRASEMRNLDVETVVGVYGKQRLTLVGRTIHAHVPLGDLHAFKAHLARHQLLRGARLPLSELDGFLEDNTPTASPLRAVKNVKALLEDTPRLFRVAGGTVSTLNFDAQQALLDLAAAAVATAASKRDDNGLTFDDLKLCLKNVDGLRTAGEASRPRRPSGLGPTCRQ</sequence>
<dbReference type="AlphaFoldDB" id="A0AAD7XHY4"/>
<dbReference type="Pfam" id="PF01936">
    <property type="entry name" value="NYN"/>
    <property type="match status" value="1"/>
</dbReference>
<dbReference type="EMBL" id="JAQMWT010000590">
    <property type="protein sequence ID" value="KAJ8599071.1"/>
    <property type="molecule type" value="Genomic_DNA"/>
</dbReference>
<evidence type="ECO:0000259" key="1">
    <source>
        <dbReference type="Pfam" id="PF01936"/>
    </source>
</evidence>
<dbReference type="Gene3D" id="3.40.50.1010">
    <property type="entry name" value="5'-nuclease"/>
    <property type="match status" value="1"/>
</dbReference>
<proteinExistence type="predicted"/>
<name>A0AAD7XHY4_9STRA</name>
<organism evidence="2 3">
    <name type="scientific">Chrysophaeum taylorii</name>
    <dbReference type="NCBI Taxonomy" id="2483200"/>
    <lineage>
        <taxon>Eukaryota</taxon>
        <taxon>Sar</taxon>
        <taxon>Stramenopiles</taxon>
        <taxon>Ochrophyta</taxon>
        <taxon>Pelagophyceae</taxon>
        <taxon>Pelagomonadales</taxon>
        <taxon>Pelagomonadaceae</taxon>
        <taxon>Chrysophaeum</taxon>
    </lineage>
</organism>
<dbReference type="InterPro" id="IPR021139">
    <property type="entry name" value="NYN"/>
</dbReference>
<accession>A0AAD7XHY4</accession>
<dbReference type="PANTHER" id="PTHR14379:SF3">
    <property type="entry name" value="MEIOSIS REGULATOR AND MRNA STABILITY FACTOR 1"/>
    <property type="match status" value="1"/>
</dbReference>
<dbReference type="GO" id="GO:0004540">
    <property type="term" value="F:RNA nuclease activity"/>
    <property type="evidence" value="ECO:0007669"/>
    <property type="project" value="InterPro"/>
</dbReference>
<dbReference type="GO" id="GO:0010468">
    <property type="term" value="P:regulation of gene expression"/>
    <property type="evidence" value="ECO:0007669"/>
    <property type="project" value="InterPro"/>
</dbReference>
<evidence type="ECO:0000313" key="3">
    <source>
        <dbReference type="Proteomes" id="UP001230188"/>
    </source>
</evidence>
<dbReference type="GO" id="GO:0005777">
    <property type="term" value="C:peroxisome"/>
    <property type="evidence" value="ECO:0007669"/>
    <property type="project" value="InterPro"/>
</dbReference>
<protein>
    <recommendedName>
        <fullName evidence="1">NYN domain-containing protein</fullName>
    </recommendedName>
</protein>